<keyword evidence="4" id="KW-1185">Reference proteome</keyword>
<keyword evidence="1" id="KW-0812">Transmembrane</keyword>
<evidence type="ECO:0000256" key="1">
    <source>
        <dbReference type="SAM" id="Phobius"/>
    </source>
</evidence>
<proteinExistence type="predicted"/>
<reference evidence="3 4" key="1">
    <citation type="submission" date="2020-07" db="EMBL/GenBank/DDBJ databases">
        <title>Bacterium isolated from marine sediment.</title>
        <authorList>
            <person name="Shang D."/>
            <person name="Du Z.-J."/>
        </authorList>
    </citation>
    <scope>NUCLEOTIDE SEQUENCE [LARGE SCALE GENOMIC DNA]</scope>
    <source>
        <strain evidence="3 4">S7007</strain>
    </source>
</reference>
<dbReference type="EMBL" id="JACGLS010000003">
    <property type="protein sequence ID" value="MBA6156617.1"/>
    <property type="molecule type" value="Genomic_DNA"/>
</dbReference>
<feature type="domain" description="2TM" evidence="2">
    <location>
        <begin position="10"/>
        <end position="100"/>
    </location>
</feature>
<feature type="transmembrane region" description="Helical" evidence="1">
    <location>
        <begin position="20"/>
        <end position="41"/>
    </location>
</feature>
<dbReference type="Proteomes" id="UP000563906">
    <property type="component" value="Unassembled WGS sequence"/>
</dbReference>
<gene>
    <name evidence="3" type="ORF">H3Z83_08840</name>
</gene>
<name>A0A839APX9_9FLAO</name>
<dbReference type="AlphaFoldDB" id="A0A839APX9"/>
<evidence type="ECO:0000313" key="3">
    <source>
        <dbReference type="EMBL" id="MBA6156617.1"/>
    </source>
</evidence>
<dbReference type="RefSeq" id="WP_182125117.1">
    <property type="nucleotide sequence ID" value="NZ_JACGLS010000003.1"/>
</dbReference>
<keyword evidence="1" id="KW-1133">Transmembrane helix</keyword>
<evidence type="ECO:0000259" key="2">
    <source>
        <dbReference type="Pfam" id="PF13239"/>
    </source>
</evidence>
<dbReference type="Pfam" id="PF13239">
    <property type="entry name" value="2TM"/>
    <property type="match status" value="1"/>
</dbReference>
<keyword evidence="1" id="KW-0472">Membrane</keyword>
<protein>
    <submittedName>
        <fullName evidence="3">2TM domain-containing protein</fullName>
    </submittedName>
</protein>
<organism evidence="3 4">
    <name type="scientific">Tenacibaculum pelagium</name>
    <dbReference type="NCBI Taxonomy" id="2759527"/>
    <lineage>
        <taxon>Bacteria</taxon>
        <taxon>Pseudomonadati</taxon>
        <taxon>Bacteroidota</taxon>
        <taxon>Flavobacteriia</taxon>
        <taxon>Flavobacteriales</taxon>
        <taxon>Flavobacteriaceae</taxon>
        <taxon>Tenacibaculum</taxon>
    </lineage>
</organism>
<accession>A0A839APX9</accession>
<evidence type="ECO:0000313" key="4">
    <source>
        <dbReference type="Proteomes" id="UP000563906"/>
    </source>
</evidence>
<sequence length="103" mass="12693">MKEAKYLEIKKRIKKQRNFYNHLQVFVIIMLILLLFSNIIFDFFESHLHNPKTIKWARANIWVNALIWFVVIVIQGIYAFKYKIPFIDNWEQKKIKEFMNENE</sequence>
<feature type="transmembrane region" description="Helical" evidence="1">
    <location>
        <begin position="61"/>
        <end position="80"/>
    </location>
</feature>
<dbReference type="InterPro" id="IPR025698">
    <property type="entry name" value="2TM_dom"/>
</dbReference>
<comment type="caution">
    <text evidence="3">The sequence shown here is derived from an EMBL/GenBank/DDBJ whole genome shotgun (WGS) entry which is preliminary data.</text>
</comment>